<organism evidence="2 3">
    <name type="scientific">Trujillonella endophytica</name>
    <dbReference type="NCBI Taxonomy" id="673521"/>
    <lineage>
        <taxon>Bacteria</taxon>
        <taxon>Bacillati</taxon>
        <taxon>Actinomycetota</taxon>
        <taxon>Actinomycetes</taxon>
        <taxon>Geodermatophilales</taxon>
        <taxon>Geodermatophilaceae</taxon>
        <taxon>Trujillonella</taxon>
    </lineage>
</organism>
<evidence type="ECO:0000313" key="2">
    <source>
        <dbReference type="EMBL" id="SEP19205.1"/>
    </source>
</evidence>
<protein>
    <recommendedName>
        <fullName evidence="1">Antitoxin FitA-like ribbon-helix-helix domain-containing protein</fullName>
    </recommendedName>
</protein>
<dbReference type="Proteomes" id="UP000198960">
    <property type="component" value="Unassembled WGS sequence"/>
</dbReference>
<name>A0A1H8VV18_9ACTN</name>
<dbReference type="AlphaFoldDB" id="A0A1H8VV18"/>
<dbReference type="SUPFAM" id="SSF47598">
    <property type="entry name" value="Ribbon-helix-helix"/>
    <property type="match status" value="1"/>
</dbReference>
<dbReference type="InterPro" id="IPR010985">
    <property type="entry name" value="Ribbon_hlx_hlx"/>
</dbReference>
<dbReference type="STRING" id="673521.SAMN05660991_03793"/>
<keyword evidence="3" id="KW-1185">Reference proteome</keyword>
<dbReference type="EMBL" id="FOEE01000014">
    <property type="protein sequence ID" value="SEP19205.1"/>
    <property type="molecule type" value="Genomic_DNA"/>
</dbReference>
<dbReference type="InterPro" id="IPR053853">
    <property type="entry name" value="FitA-like_RHH"/>
</dbReference>
<evidence type="ECO:0000313" key="3">
    <source>
        <dbReference type="Proteomes" id="UP000198960"/>
    </source>
</evidence>
<dbReference type="GO" id="GO:0006355">
    <property type="term" value="P:regulation of DNA-templated transcription"/>
    <property type="evidence" value="ECO:0007669"/>
    <property type="project" value="InterPro"/>
</dbReference>
<proteinExistence type="predicted"/>
<feature type="domain" description="Antitoxin FitA-like ribbon-helix-helix" evidence="1">
    <location>
        <begin position="5"/>
        <end position="39"/>
    </location>
</feature>
<reference evidence="3" key="1">
    <citation type="submission" date="2016-10" db="EMBL/GenBank/DDBJ databases">
        <authorList>
            <person name="Varghese N."/>
            <person name="Submissions S."/>
        </authorList>
    </citation>
    <scope>NUCLEOTIDE SEQUENCE [LARGE SCALE GENOMIC DNA]</scope>
    <source>
        <strain evidence="3">DSM 45413</strain>
    </source>
</reference>
<dbReference type="Pfam" id="PF22513">
    <property type="entry name" value="FitA-like_RHH"/>
    <property type="match status" value="1"/>
</dbReference>
<evidence type="ECO:0000259" key="1">
    <source>
        <dbReference type="Pfam" id="PF22513"/>
    </source>
</evidence>
<gene>
    <name evidence="2" type="ORF">SAMN05660991_03793</name>
</gene>
<dbReference type="OrthoDB" id="7107936at2"/>
<dbReference type="RefSeq" id="WP_091947231.1">
    <property type="nucleotide sequence ID" value="NZ_FOEE01000014.1"/>
</dbReference>
<accession>A0A1H8VV18</accession>
<sequence length="77" mass="8621">MPVPLTIRDLPEATMSELSARAARSGRAVEEYVRAQLIELAARSGATELWDRIEQRVRVTGGNLPADDILRFRDADR</sequence>